<feature type="domain" description="AAA+ ATPase" evidence="11">
    <location>
        <begin position="118"/>
        <end position="323"/>
    </location>
</feature>
<name>A0ABS5BIU3_9MOLU</name>
<dbReference type="InterPro" id="IPR027417">
    <property type="entry name" value="P-loop_NTPase"/>
</dbReference>
<dbReference type="SUPFAM" id="SSF52540">
    <property type="entry name" value="P-loop containing nucleoside triphosphate hydrolases"/>
    <property type="match status" value="1"/>
</dbReference>
<evidence type="ECO:0000259" key="13">
    <source>
        <dbReference type="SMART" id="SM00963"/>
    </source>
</evidence>
<dbReference type="InterPro" id="IPR003593">
    <property type="entry name" value="AAA+_ATPase"/>
</dbReference>
<keyword evidence="3" id="KW-1003">Cell membrane</keyword>
<evidence type="ECO:0000256" key="9">
    <source>
        <dbReference type="ARBA" id="ARBA00023170"/>
    </source>
</evidence>
<proteinExistence type="inferred from homology"/>
<evidence type="ECO:0000313" key="15">
    <source>
        <dbReference type="Proteomes" id="UP001192346"/>
    </source>
</evidence>
<dbReference type="SUPFAM" id="SSF47364">
    <property type="entry name" value="Domain of the SRP/SRP receptor G-proteins"/>
    <property type="match status" value="1"/>
</dbReference>
<keyword evidence="15" id="KW-1185">Reference proteome</keyword>
<evidence type="ECO:0000256" key="7">
    <source>
        <dbReference type="ARBA" id="ARBA00023134"/>
    </source>
</evidence>
<dbReference type="InterPro" id="IPR036225">
    <property type="entry name" value="SRP/SRP_N"/>
</dbReference>
<keyword evidence="6" id="KW-0378">Hydrolase</keyword>
<dbReference type="Gene3D" id="1.20.120.140">
    <property type="entry name" value="Signal recognition particle SRP54, nucleotide-binding domain"/>
    <property type="match status" value="1"/>
</dbReference>
<evidence type="ECO:0000256" key="4">
    <source>
        <dbReference type="ARBA" id="ARBA00022490"/>
    </source>
</evidence>
<dbReference type="NCBIfam" id="TIGR00064">
    <property type="entry name" value="ftsY"/>
    <property type="match status" value="1"/>
</dbReference>
<keyword evidence="5" id="KW-0547">Nucleotide-binding</keyword>
<dbReference type="SMART" id="SM00963">
    <property type="entry name" value="SRP54_N"/>
    <property type="match status" value="1"/>
</dbReference>
<evidence type="ECO:0000313" key="14">
    <source>
        <dbReference type="EMBL" id="MBP3059515.1"/>
    </source>
</evidence>
<dbReference type="SMART" id="SM00382">
    <property type="entry name" value="AAA"/>
    <property type="match status" value="1"/>
</dbReference>
<keyword evidence="8" id="KW-0472">Membrane</keyword>
<gene>
    <name evidence="14" type="primary">ftsY</name>
    <name evidence="14" type="ORF">FEF22_001830</name>
</gene>
<keyword evidence="9" id="KW-0675">Receptor</keyword>
<keyword evidence="7" id="KW-0342">GTP-binding</keyword>
<reference evidence="14" key="1">
    <citation type="submission" date="2019-10" db="EMBL/GenBank/DDBJ databases">
        <title>Whole Genome Sequencing and Characterization of Texas Phoenix Palm Decline Phytoplasma Belongs to Lethal Yellowing (16SrIV) Group.</title>
        <authorList>
            <person name="Bao M."/>
        </authorList>
    </citation>
    <scope>NUCLEOTIDE SEQUENCE [LARGE SCALE GENOMIC DNA]</scope>
    <source>
        <strain evidence="14">ACPD</strain>
    </source>
</reference>
<evidence type="ECO:0000259" key="11">
    <source>
        <dbReference type="SMART" id="SM00382"/>
    </source>
</evidence>
<dbReference type="EMBL" id="VBRA02000009">
    <property type="protein sequence ID" value="MBP3059515.1"/>
    <property type="molecule type" value="Genomic_DNA"/>
</dbReference>
<keyword evidence="4" id="KW-0963">Cytoplasm</keyword>
<evidence type="ECO:0000259" key="12">
    <source>
        <dbReference type="SMART" id="SM00962"/>
    </source>
</evidence>
<dbReference type="SMART" id="SM00962">
    <property type="entry name" value="SRP54"/>
    <property type="match status" value="1"/>
</dbReference>
<protein>
    <submittedName>
        <fullName evidence="14">Signal recognition particle-docking protein FtsY</fullName>
    </submittedName>
</protein>
<dbReference type="Proteomes" id="UP001192346">
    <property type="component" value="Unassembled WGS sequence"/>
</dbReference>
<sequence length="324" mass="37285">MFEFFKKIFNKNKNEKKIDFLGIKNLEYNFSEWVKKIQKNQFIEISLLEELKILLIKSDIGIKTSSELIKRIKYSLEKNNIKQTKEFLNLIKEQILLLYEEKKNEVLKTKNNSELNSKKKIFLLVGVNGAGKTTTIGKLAMKFKQEGKKVLLVAGDTFRTGAIEQLKSWGEITNCEVFYKKKINSFSISPSNVIFEALSYAKNKNFDIVLCDTAGRLENKTNLMKELEKIKKIIKIQNPNDEFQKFLILDSMTGQNGLNQVNIFNNLISLNGVILTKLDGISKGGLILAIKHLYNIETKYIGIGEKVDDLIEFDIQTYVNNLFK</sequence>
<dbReference type="PANTHER" id="PTHR43134:SF1">
    <property type="entry name" value="SIGNAL RECOGNITION PARTICLE RECEPTOR SUBUNIT ALPHA"/>
    <property type="match status" value="1"/>
</dbReference>
<evidence type="ECO:0000256" key="3">
    <source>
        <dbReference type="ARBA" id="ARBA00022475"/>
    </source>
</evidence>
<comment type="caution">
    <text evidence="14">The sequence shown here is derived from an EMBL/GenBank/DDBJ whole genome shotgun (WGS) entry which is preliminary data.</text>
</comment>
<dbReference type="InterPro" id="IPR004390">
    <property type="entry name" value="SR_rcpt_FtsY"/>
</dbReference>
<dbReference type="InterPro" id="IPR013822">
    <property type="entry name" value="Signal_recog_particl_SRP54_hlx"/>
</dbReference>
<feature type="domain" description="SRP54-type proteins GTP-binding" evidence="12">
    <location>
        <begin position="119"/>
        <end position="324"/>
    </location>
</feature>
<evidence type="ECO:0000256" key="8">
    <source>
        <dbReference type="ARBA" id="ARBA00023136"/>
    </source>
</evidence>
<comment type="subcellular location">
    <subcellularLocation>
        <location evidence="1">Cell membrane</location>
        <topology evidence="1">Peripheral membrane protein</topology>
        <orientation evidence="1">Cytoplasmic side</orientation>
    </subcellularLocation>
</comment>
<evidence type="ECO:0000256" key="10">
    <source>
        <dbReference type="ARBA" id="ARBA00048027"/>
    </source>
</evidence>
<dbReference type="InterPro" id="IPR042101">
    <property type="entry name" value="SRP54_N_sf"/>
</dbReference>
<evidence type="ECO:0000256" key="2">
    <source>
        <dbReference type="ARBA" id="ARBA00008531"/>
    </source>
</evidence>
<dbReference type="Gene3D" id="3.40.50.300">
    <property type="entry name" value="P-loop containing nucleotide triphosphate hydrolases"/>
    <property type="match status" value="1"/>
</dbReference>
<evidence type="ECO:0000256" key="5">
    <source>
        <dbReference type="ARBA" id="ARBA00022741"/>
    </source>
</evidence>
<dbReference type="Pfam" id="PF02881">
    <property type="entry name" value="SRP54_N"/>
    <property type="match status" value="1"/>
</dbReference>
<comment type="catalytic activity">
    <reaction evidence="10">
        <text>GTP + H2O = GDP + phosphate + H(+)</text>
        <dbReference type="Rhea" id="RHEA:19669"/>
        <dbReference type="ChEBI" id="CHEBI:15377"/>
        <dbReference type="ChEBI" id="CHEBI:15378"/>
        <dbReference type="ChEBI" id="CHEBI:37565"/>
        <dbReference type="ChEBI" id="CHEBI:43474"/>
        <dbReference type="ChEBI" id="CHEBI:58189"/>
        <dbReference type="EC" id="3.6.5.4"/>
    </reaction>
</comment>
<accession>A0ABS5BIU3</accession>
<dbReference type="Pfam" id="PF00448">
    <property type="entry name" value="SRP54"/>
    <property type="match status" value="1"/>
</dbReference>
<feature type="domain" description="Signal recognition particle SRP54 helical bundle" evidence="13">
    <location>
        <begin position="22"/>
        <end position="99"/>
    </location>
</feature>
<dbReference type="RefSeq" id="WP_138108086.1">
    <property type="nucleotide sequence ID" value="NZ_VBRA02000009.1"/>
</dbReference>
<evidence type="ECO:0000256" key="6">
    <source>
        <dbReference type="ARBA" id="ARBA00022801"/>
    </source>
</evidence>
<evidence type="ECO:0000256" key="1">
    <source>
        <dbReference type="ARBA" id="ARBA00004413"/>
    </source>
</evidence>
<organism evidence="14 15">
    <name type="scientific">Texas Phoenix palm phytoplasma</name>
    <dbReference type="NCBI Taxonomy" id="176709"/>
    <lineage>
        <taxon>Bacteria</taxon>
        <taxon>Bacillati</taxon>
        <taxon>Mycoplasmatota</taxon>
        <taxon>Mollicutes</taxon>
        <taxon>Acholeplasmatales</taxon>
        <taxon>Acholeplasmataceae</taxon>
        <taxon>Candidatus Phytoplasma</taxon>
        <taxon>16SrIV (Coconut lethal yellows group)</taxon>
    </lineage>
</organism>
<dbReference type="PANTHER" id="PTHR43134">
    <property type="entry name" value="SIGNAL RECOGNITION PARTICLE RECEPTOR SUBUNIT ALPHA"/>
    <property type="match status" value="1"/>
</dbReference>
<dbReference type="InterPro" id="IPR000897">
    <property type="entry name" value="SRP54_GTPase_dom"/>
</dbReference>
<comment type="similarity">
    <text evidence="2">Belongs to the GTP-binding SRP family.</text>
</comment>